<dbReference type="SMART" id="SM01288">
    <property type="entry name" value="FISNA"/>
    <property type="match status" value="1"/>
</dbReference>
<evidence type="ECO:0000256" key="8">
    <source>
        <dbReference type="ARBA" id="ARBA00023233"/>
    </source>
</evidence>
<dbReference type="GO" id="GO:0005829">
    <property type="term" value="C:cytosol"/>
    <property type="evidence" value="ECO:0007669"/>
    <property type="project" value="UniProtKB-SubCell"/>
</dbReference>
<dbReference type="Gene3D" id="3.80.10.10">
    <property type="entry name" value="Ribonuclease Inhibitor"/>
    <property type="match status" value="1"/>
</dbReference>
<dbReference type="InterPro" id="IPR029495">
    <property type="entry name" value="NACHT-assoc"/>
</dbReference>
<dbReference type="AlphaFoldDB" id="A0ABD1JH14"/>
<feature type="region of interest" description="Disordered" evidence="9">
    <location>
        <begin position="935"/>
        <end position="999"/>
    </location>
</feature>
<dbReference type="Pfam" id="PF17776">
    <property type="entry name" value="NLRC4_HD2"/>
    <property type="match status" value="1"/>
</dbReference>
<dbReference type="PANTHER" id="PTHR45690">
    <property type="entry name" value="NACHT, LRR AND PYD DOMAINS-CONTAINING PROTEIN 12"/>
    <property type="match status" value="1"/>
</dbReference>
<feature type="compositionally biased region" description="Basic and acidic residues" evidence="9">
    <location>
        <begin position="978"/>
        <end position="987"/>
    </location>
</feature>
<evidence type="ECO:0000313" key="11">
    <source>
        <dbReference type="EMBL" id="KAL2086443.1"/>
    </source>
</evidence>
<dbReference type="EMBL" id="JBHFQA010000015">
    <property type="protein sequence ID" value="KAL2086443.1"/>
    <property type="molecule type" value="Genomic_DNA"/>
</dbReference>
<organism evidence="11 12">
    <name type="scientific">Coilia grayii</name>
    <name type="common">Gray's grenadier anchovy</name>
    <dbReference type="NCBI Taxonomy" id="363190"/>
    <lineage>
        <taxon>Eukaryota</taxon>
        <taxon>Metazoa</taxon>
        <taxon>Chordata</taxon>
        <taxon>Craniata</taxon>
        <taxon>Vertebrata</taxon>
        <taxon>Euteleostomi</taxon>
        <taxon>Actinopterygii</taxon>
        <taxon>Neopterygii</taxon>
        <taxon>Teleostei</taxon>
        <taxon>Clupei</taxon>
        <taxon>Clupeiformes</taxon>
        <taxon>Clupeoidei</taxon>
        <taxon>Engraulidae</taxon>
        <taxon>Coilinae</taxon>
        <taxon>Coilia</taxon>
    </lineage>
</organism>
<evidence type="ECO:0000256" key="1">
    <source>
        <dbReference type="ARBA" id="ARBA00004110"/>
    </source>
</evidence>
<dbReference type="Gene3D" id="3.40.50.300">
    <property type="entry name" value="P-loop containing nucleotide triphosphate hydrolases"/>
    <property type="match status" value="1"/>
</dbReference>
<keyword evidence="12" id="KW-1185">Reference proteome</keyword>
<dbReference type="GO" id="GO:0005524">
    <property type="term" value="F:ATP binding"/>
    <property type="evidence" value="ECO:0007669"/>
    <property type="project" value="UniProtKB-KW"/>
</dbReference>
<evidence type="ECO:0000256" key="3">
    <source>
        <dbReference type="ARBA" id="ARBA00022737"/>
    </source>
</evidence>
<dbReference type="SUPFAM" id="SSF52540">
    <property type="entry name" value="P-loop containing nucleoside triphosphate hydrolases"/>
    <property type="match status" value="1"/>
</dbReference>
<evidence type="ECO:0000256" key="6">
    <source>
        <dbReference type="ARBA" id="ARBA00022843"/>
    </source>
</evidence>
<dbReference type="PANTHER" id="PTHR45690:SF19">
    <property type="entry name" value="NACHT, LRR AND PYD DOMAINS-CONTAINING PROTEIN 3"/>
    <property type="match status" value="1"/>
</dbReference>
<comment type="subcellular location">
    <subcellularLocation>
        <location evidence="1">Inflammasome</location>
    </subcellularLocation>
</comment>
<keyword evidence="3" id="KW-0677">Repeat</keyword>
<dbReference type="Pfam" id="PF14484">
    <property type="entry name" value="FISNA"/>
    <property type="match status" value="1"/>
</dbReference>
<dbReference type="InterPro" id="IPR027417">
    <property type="entry name" value="P-loop_NTPase"/>
</dbReference>
<sequence>MLGLFWPASPQKLWLPPSQLRVEAMWWLLMCHKVQFRGTSPPSHTIIITTLKEWICSQHETVQEYNSLPGEDVLLTDRYTQLLIVEKHRQQEEREKEIRIRGPSFFGARTMEYKSTTVEQFFRPNDRGDVPKAVILQGNSGHGKSFTTQKIILDWASGSLYQGQFELILHLRCNELNHMFKEGAKKSVVDVVSCSEKCTPLVLKNLKDSPQKVLFIIDGFDELQFPVSEIHKSSVKDLSTPAPVEAILSALLKGSVLSECFLLVSTRPTASDKLSKLLKRPQRCTEILGFSEEGVHEYFKRFCKNEQVWRKALSSLKANETLFTSCFIPVICWIVCIVFKEQLQKNVEMTDGLETTTSIFVHFVSILLKHHCQGLGQPVPDLLRSLGQLAERGIREQQVLFEKESVLSTVSDPASVPFLCKFLLKERVEMKEMFSFMHLSFQEFFTALHYTSDQDEERVKELLRSIKQHEDRAHLLPIIQFLFGLSNVKVMQDLRKLQLKHNPSMQAQLKEWVIKLIENNEDSGKSDMMLFALHCLYELHEEEFVRRAMEAWGVMTFESIPLTRTDCWVLLYCLQCCLTIRSLQLTDCNITAEKLRMLQPALSRCQELGLDVCNLSDVDVSDLISAVEEGKTLSHLGVQNSSLSDESVQQVLSALCRQESVGGVWLSVKTITLSTAESLLCFLKSTQTVELVGLAVRNFGDSSPESESSGMMLAVILPEISAITLREITCGFQQLRRLEENSLEYDGRVDGLMAYVSSLPDLKGVSLEYDGRVDGLMACVSSLADLKGVGLWAGCLTEVWANRILSLIRACPHLHQARSLEYDGRVDGLMACVSSLADLKGVGLWAGCLTEVWANRILSLIRACPHLHQARFEAAVFDEEWESEAGLLLEEGIHLLQEAQMPPGCTITLEGKRCRKTVDPCRRRRDWKLSCNEEVEMEIPSEEEESSSEEEMEIPSEEEEIPSEEEMEILVEEETAGELDRLQEAHRPQKKKKKKCALM</sequence>
<evidence type="ECO:0000256" key="9">
    <source>
        <dbReference type="SAM" id="MobiDB-lite"/>
    </source>
</evidence>
<keyword evidence="4" id="KW-0547">Nucleotide-binding</keyword>
<accession>A0ABD1JH14</accession>
<evidence type="ECO:0000256" key="4">
    <source>
        <dbReference type="ARBA" id="ARBA00022741"/>
    </source>
</evidence>
<dbReference type="PROSITE" id="PS50837">
    <property type="entry name" value="NACHT"/>
    <property type="match status" value="1"/>
</dbReference>
<name>A0ABD1JH14_9TELE</name>
<evidence type="ECO:0000256" key="7">
    <source>
        <dbReference type="ARBA" id="ARBA00023198"/>
    </source>
</evidence>
<feature type="domain" description="NACHT" evidence="10">
    <location>
        <begin position="132"/>
        <end position="270"/>
    </location>
</feature>
<keyword evidence="2" id="KW-0963">Cytoplasm</keyword>
<protein>
    <recommendedName>
        <fullName evidence="10">NACHT domain-containing protein</fullName>
    </recommendedName>
</protein>
<reference evidence="11 12" key="1">
    <citation type="submission" date="2024-09" db="EMBL/GenBank/DDBJ databases">
        <title>A chromosome-level genome assembly of Gray's grenadier anchovy, Coilia grayii.</title>
        <authorList>
            <person name="Fu Z."/>
        </authorList>
    </citation>
    <scope>NUCLEOTIDE SEQUENCE [LARGE SCALE GENOMIC DNA]</scope>
    <source>
        <strain evidence="11">G4</strain>
        <tissue evidence="11">Muscle</tissue>
    </source>
</reference>
<feature type="compositionally biased region" description="Acidic residues" evidence="9">
    <location>
        <begin position="935"/>
        <end position="977"/>
    </location>
</feature>
<comment type="caution">
    <text evidence="11">The sequence shown here is derived from an EMBL/GenBank/DDBJ whole genome shotgun (WGS) entry which is preliminary data.</text>
</comment>
<feature type="compositionally biased region" description="Basic residues" evidence="9">
    <location>
        <begin position="988"/>
        <end position="999"/>
    </location>
</feature>
<evidence type="ECO:0000256" key="5">
    <source>
        <dbReference type="ARBA" id="ARBA00022840"/>
    </source>
</evidence>
<dbReference type="InterPro" id="IPR032675">
    <property type="entry name" value="LRR_dom_sf"/>
</dbReference>
<dbReference type="Proteomes" id="UP001591681">
    <property type="component" value="Unassembled WGS sequence"/>
</dbReference>
<keyword evidence="8" id="KW-1271">Inflammasome</keyword>
<dbReference type="InterPro" id="IPR041267">
    <property type="entry name" value="NLRP_HD2"/>
</dbReference>
<dbReference type="InterPro" id="IPR050637">
    <property type="entry name" value="NLRP_innate_immun_reg"/>
</dbReference>
<evidence type="ECO:0000259" key="10">
    <source>
        <dbReference type="PROSITE" id="PS50837"/>
    </source>
</evidence>
<dbReference type="SUPFAM" id="SSF52047">
    <property type="entry name" value="RNI-like"/>
    <property type="match status" value="1"/>
</dbReference>
<proteinExistence type="predicted"/>
<dbReference type="Pfam" id="PF05729">
    <property type="entry name" value="NACHT"/>
    <property type="match status" value="1"/>
</dbReference>
<evidence type="ECO:0000256" key="2">
    <source>
        <dbReference type="ARBA" id="ARBA00022490"/>
    </source>
</evidence>
<dbReference type="InterPro" id="IPR007111">
    <property type="entry name" value="NACHT_NTPase"/>
</dbReference>
<evidence type="ECO:0000313" key="12">
    <source>
        <dbReference type="Proteomes" id="UP001591681"/>
    </source>
</evidence>
<keyword evidence="6" id="KW-0832">Ubl conjugation</keyword>
<keyword evidence="5" id="KW-0067">ATP-binding</keyword>
<gene>
    <name evidence="11" type="ORF">ACEWY4_017502</name>
</gene>
<keyword evidence="7" id="KW-0395">Inflammatory response</keyword>